<dbReference type="PANTHER" id="PTHR10983:SF24">
    <property type="entry name" value="1-ACYLGLYCEROL-3-PHOSPHATE O-ACYLTRANSFERASE 3, ISOFORM E-RELATED"/>
    <property type="match status" value="1"/>
</dbReference>
<evidence type="ECO:0000313" key="4">
    <source>
        <dbReference type="Proteomes" id="UP000663836"/>
    </source>
</evidence>
<sequence length="227" mass="26828">MKANRNLLVIIQSLIPIQIFLRYCFVIELTFLYSWWSNSNLKIYADSKNIEHLRQEYAICLLNHRYEIDWLITLVYANKLCLLGGIEIVGKHSLSLIPVLDWSWFFMELIFYVIFMTCNGTRYTETKRLESMKYTRDKNLSELKYHILRRIKGLTLIMQGTQGKILAVYNFMLDFSKDDTSPTLRTLLNGHSCKAHLQTLISEIPYQNEGKYAQWVHKLFQEKIVLA</sequence>
<dbReference type="EMBL" id="CAJOBD010001788">
    <property type="protein sequence ID" value="CAF3831880.1"/>
    <property type="molecule type" value="Genomic_DNA"/>
</dbReference>
<name>A0A819DDB9_9BILA</name>
<evidence type="ECO:0000313" key="3">
    <source>
        <dbReference type="EMBL" id="CAF3831880.1"/>
    </source>
</evidence>
<comment type="caution">
    <text evidence="3">The sequence shown here is derived from an EMBL/GenBank/DDBJ whole genome shotgun (WGS) entry which is preliminary data.</text>
</comment>
<dbReference type="CDD" id="cd07990">
    <property type="entry name" value="LPLAT_LCLAT1-like"/>
    <property type="match status" value="1"/>
</dbReference>
<dbReference type="Proteomes" id="UP000663864">
    <property type="component" value="Unassembled WGS sequence"/>
</dbReference>
<dbReference type="GO" id="GO:0012505">
    <property type="term" value="C:endomembrane system"/>
    <property type="evidence" value="ECO:0007669"/>
    <property type="project" value="TreeGrafter"/>
</dbReference>
<organism evidence="3 4">
    <name type="scientific">Rotaria sordida</name>
    <dbReference type="NCBI Taxonomy" id="392033"/>
    <lineage>
        <taxon>Eukaryota</taxon>
        <taxon>Metazoa</taxon>
        <taxon>Spiralia</taxon>
        <taxon>Gnathifera</taxon>
        <taxon>Rotifera</taxon>
        <taxon>Eurotatoria</taxon>
        <taxon>Bdelloidea</taxon>
        <taxon>Philodinida</taxon>
        <taxon>Philodinidae</taxon>
        <taxon>Rotaria</taxon>
    </lineage>
</organism>
<keyword evidence="1" id="KW-0472">Membrane</keyword>
<feature type="transmembrane region" description="Helical" evidence="1">
    <location>
        <begin position="7"/>
        <end position="36"/>
    </location>
</feature>
<dbReference type="EMBL" id="CAJNOT010001144">
    <property type="protein sequence ID" value="CAF1153079.1"/>
    <property type="molecule type" value="Genomic_DNA"/>
</dbReference>
<keyword evidence="1" id="KW-1133">Transmembrane helix</keyword>
<gene>
    <name evidence="3" type="ORF">JBS370_LOCUS17109</name>
    <name evidence="2" type="ORF">ZHD862_LOCUS20271</name>
</gene>
<keyword evidence="1" id="KW-0812">Transmembrane</keyword>
<reference evidence="3" key="1">
    <citation type="submission" date="2021-02" db="EMBL/GenBank/DDBJ databases">
        <authorList>
            <person name="Nowell W R."/>
        </authorList>
    </citation>
    <scope>NUCLEOTIDE SEQUENCE</scope>
</reference>
<evidence type="ECO:0000256" key="1">
    <source>
        <dbReference type="SAM" id="Phobius"/>
    </source>
</evidence>
<protein>
    <submittedName>
        <fullName evidence="3">Uncharacterized protein</fullName>
    </submittedName>
</protein>
<dbReference type="Proteomes" id="UP000663836">
    <property type="component" value="Unassembled WGS sequence"/>
</dbReference>
<dbReference type="PANTHER" id="PTHR10983">
    <property type="entry name" value="1-ACYLGLYCEROL-3-PHOSPHATE ACYLTRANSFERASE-RELATED"/>
    <property type="match status" value="1"/>
</dbReference>
<dbReference type="AlphaFoldDB" id="A0A819DDB9"/>
<evidence type="ECO:0000313" key="2">
    <source>
        <dbReference type="EMBL" id="CAF1153079.1"/>
    </source>
</evidence>
<dbReference type="GO" id="GO:0003841">
    <property type="term" value="F:1-acylglycerol-3-phosphate O-acyltransferase activity"/>
    <property type="evidence" value="ECO:0007669"/>
    <property type="project" value="TreeGrafter"/>
</dbReference>
<feature type="transmembrane region" description="Helical" evidence="1">
    <location>
        <begin position="102"/>
        <end position="123"/>
    </location>
</feature>
<accession>A0A819DDB9</accession>
<proteinExistence type="predicted"/>